<comment type="similarity">
    <text evidence="1">Belongs to the glycosyltransferase 39 family.</text>
</comment>
<comment type="function">
    <text evidence="1">Protein O-mannosyltransferase that catalyzes the transfer of a single mannose residue from a polyprenol phospho-mannosyl lipidic donor to the hydroxyl group of selected serine and threonine residues in acceptor proteins.</text>
</comment>
<proteinExistence type="inferred from homology"/>
<feature type="transmembrane region" description="Helical" evidence="1">
    <location>
        <begin position="211"/>
        <end position="228"/>
    </location>
</feature>
<reference evidence="5" key="1">
    <citation type="submission" date="2016-10" db="EMBL/GenBank/DDBJ databases">
        <authorList>
            <person name="Varghese N."/>
            <person name="Submissions S."/>
        </authorList>
    </citation>
    <scope>NUCLEOTIDE SEQUENCE [LARGE SCALE GENOMIC DNA]</scope>
    <source>
        <strain evidence="5">IBRC-M 10403</strain>
    </source>
</reference>
<evidence type="ECO:0000313" key="4">
    <source>
        <dbReference type="EMBL" id="SDD99555.1"/>
    </source>
</evidence>
<keyword evidence="1" id="KW-1003">Cell membrane</keyword>
<protein>
    <recommendedName>
        <fullName evidence="1">Polyprenol-phosphate-mannose--protein mannosyltransferase</fullName>
        <ecNumber evidence="1">2.4.1.-</ecNumber>
    </recommendedName>
</protein>
<keyword evidence="1 4" id="KW-0328">Glycosyltransferase</keyword>
<dbReference type="UniPathway" id="UPA00378"/>
<keyword evidence="1" id="KW-0812">Transmembrane</keyword>
<dbReference type="AlphaFoldDB" id="A0A1G6ZCF3"/>
<keyword evidence="1" id="KW-1133">Transmembrane helix</keyword>
<keyword evidence="1 4" id="KW-0808">Transferase</keyword>
<dbReference type="PANTHER" id="PTHR10050:SF46">
    <property type="entry name" value="PROTEIN O-MANNOSYL-TRANSFERASE 2"/>
    <property type="match status" value="1"/>
</dbReference>
<feature type="transmembrane region" description="Helical" evidence="1">
    <location>
        <begin position="270"/>
        <end position="292"/>
    </location>
</feature>
<evidence type="ECO:0000313" key="5">
    <source>
        <dbReference type="Proteomes" id="UP000199501"/>
    </source>
</evidence>
<dbReference type="GO" id="GO:0005886">
    <property type="term" value="C:plasma membrane"/>
    <property type="evidence" value="ECO:0007669"/>
    <property type="project" value="UniProtKB-SubCell"/>
</dbReference>
<feature type="non-terminal residue" evidence="4">
    <location>
        <position position="1"/>
    </location>
</feature>
<keyword evidence="1" id="KW-0472">Membrane</keyword>
<dbReference type="EC" id="2.4.1.-" evidence="1"/>
<dbReference type="GO" id="GO:0004169">
    <property type="term" value="F:dolichyl-phosphate-mannose-protein mannosyltransferase activity"/>
    <property type="evidence" value="ECO:0007669"/>
    <property type="project" value="UniProtKB-UniRule"/>
</dbReference>
<comment type="caution">
    <text evidence="1">Lacks conserved residue(s) required for the propagation of feature annotation.</text>
</comment>
<dbReference type="EMBL" id="FMZZ01000009">
    <property type="protein sequence ID" value="SDD31588.1"/>
    <property type="molecule type" value="Genomic_DNA"/>
</dbReference>
<evidence type="ECO:0000256" key="1">
    <source>
        <dbReference type="RuleBase" id="RU367007"/>
    </source>
</evidence>
<gene>
    <name evidence="3" type="ORF">SAMN05216174_109276</name>
    <name evidence="4" type="ORF">SAMN05216174_12727</name>
</gene>
<comment type="subcellular location">
    <subcellularLocation>
        <location evidence="1">Cell membrane</location>
    </subcellularLocation>
</comment>
<name>A0A1G6ZCF3_9PSEU</name>
<feature type="domain" description="Protein O-mannosyl-transferase C-terminal four TM" evidence="2">
    <location>
        <begin position="125"/>
        <end position="311"/>
    </location>
</feature>
<dbReference type="InterPro" id="IPR027005">
    <property type="entry name" value="PMT-like"/>
</dbReference>
<dbReference type="InterPro" id="IPR032421">
    <property type="entry name" value="PMT_4TMC"/>
</dbReference>
<dbReference type="STRING" id="1271860.SAMN05216174_109276"/>
<keyword evidence="5" id="KW-1185">Reference proteome</keyword>
<dbReference type="Pfam" id="PF16192">
    <property type="entry name" value="PMT_4TMC"/>
    <property type="match status" value="1"/>
</dbReference>
<reference evidence="4" key="2">
    <citation type="submission" date="2016-10" db="EMBL/GenBank/DDBJ databases">
        <authorList>
            <person name="de Groot N.N."/>
        </authorList>
    </citation>
    <scope>NUCLEOTIDE SEQUENCE [LARGE SCALE GENOMIC DNA]</scope>
    <source>
        <strain evidence="4">IBRC-M 10403</strain>
    </source>
</reference>
<dbReference type="PANTHER" id="PTHR10050">
    <property type="entry name" value="DOLICHYL-PHOSPHATE-MANNOSE--PROTEIN MANNOSYLTRANSFERASE"/>
    <property type="match status" value="1"/>
</dbReference>
<dbReference type="Proteomes" id="UP000199501">
    <property type="component" value="Unassembled WGS sequence"/>
</dbReference>
<comment type="pathway">
    <text evidence="1">Protein modification; protein glycosylation.</text>
</comment>
<evidence type="ECO:0000313" key="3">
    <source>
        <dbReference type="EMBL" id="SDD31588.1"/>
    </source>
</evidence>
<dbReference type="EMBL" id="FMZZ01000027">
    <property type="protein sequence ID" value="SDD99555.1"/>
    <property type="molecule type" value="Genomic_DNA"/>
</dbReference>
<organism evidence="4 5">
    <name type="scientific">Actinokineospora iranica</name>
    <dbReference type="NCBI Taxonomy" id="1271860"/>
    <lineage>
        <taxon>Bacteria</taxon>
        <taxon>Bacillati</taxon>
        <taxon>Actinomycetota</taxon>
        <taxon>Actinomycetes</taxon>
        <taxon>Pseudonocardiales</taxon>
        <taxon>Pseudonocardiaceae</taxon>
        <taxon>Actinokineospora</taxon>
    </lineage>
</organism>
<dbReference type="RefSeq" id="WP_407640538.1">
    <property type="nucleotide sequence ID" value="NZ_FMZZ01000009.1"/>
</dbReference>
<evidence type="ECO:0000259" key="2">
    <source>
        <dbReference type="Pfam" id="PF16192"/>
    </source>
</evidence>
<accession>A0A1G6ZCF3</accession>
<feature type="transmembrane region" description="Helical" evidence="1">
    <location>
        <begin position="234"/>
        <end position="258"/>
    </location>
</feature>
<feature type="transmembrane region" description="Helical" evidence="1">
    <location>
        <begin position="187"/>
        <end position="204"/>
    </location>
</feature>
<sequence length="312" mass="35151">WVRESRYGPRLGVRWWRLGAGVLLGLACGVKWSGLYFVAAFALLTVLFDVAARRAAGVASPWWGALLRDVVPAVWVFVGVVVVAYLSTWWAWFGSETGLDRHLVATSGGDPVSVVRGALGSLFTYSEHVLRFHSELVTKPGSQHPWESKPWAWPMGLRPMLYYYDGSTTGCGETRCVSATMLIGTPALWWLAPVMLGWGLWRMGAHRDWRYAAVVTAYLAGLLPWFVNLDRQMYFFYATPMAPFLVLGITLGLGHFLGTRDMGPERRRNGLLVVALYVGLVVANFVWLWPILNGDSITEWRWQAELWLPSWR</sequence>
<feature type="transmembrane region" description="Helical" evidence="1">
    <location>
        <begin position="73"/>
        <end position="93"/>
    </location>
</feature>